<keyword evidence="8" id="KW-1185">Reference proteome</keyword>
<name>A0ABU0JLP7_9HYPH</name>
<dbReference type="Gene3D" id="3.40.190.10">
    <property type="entry name" value="Periplasmic binding protein-like II"/>
    <property type="match status" value="2"/>
</dbReference>
<evidence type="ECO:0000256" key="3">
    <source>
        <dbReference type="ARBA" id="ARBA00022729"/>
    </source>
</evidence>
<sequence>MLQGPRKARTMPDPPAPSSHGDPEMMIRPGLRRCSLALSAVFALFAAGSIRAQAESLHVYAWNGEMPEEVVNDFARENGVDVTFDVYDSNESMIAKLEAGATGYDVVQPTQYAVQILMREHLLAPIDHSKVPNLANLGAFFQSVSYDAGNKYSVPGVWGTTGFAYNTDCVKEPISSWKALWSEAYKGRIYMLDNMLGAYIAGLQLNGYHASTQDPAEIAKATASLIEQKKVLGGYNSSTFADLVSSGEACIAEAWSGNVLQVMADNPKVKFVLPDEGGTMFIENYAIVANSRNIPTAHKFLDYLLRPDVAAKITRLTRIANTVDASKALLPPEIANNPAIYPPEAKIRKADFILDTGQATALYQEGWTKVKVAR</sequence>
<keyword evidence="4 5" id="KW-0574">Periplasm</keyword>
<dbReference type="PIRSF" id="PIRSF019574">
    <property type="entry name" value="Periplasmic_polyamine_BP"/>
    <property type="match status" value="1"/>
</dbReference>
<evidence type="ECO:0000313" key="8">
    <source>
        <dbReference type="Proteomes" id="UP001242480"/>
    </source>
</evidence>
<dbReference type="InterPro" id="IPR006059">
    <property type="entry name" value="SBP"/>
</dbReference>
<dbReference type="PANTHER" id="PTHR30222">
    <property type="entry name" value="SPERMIDINE/PUTRESCINE-BINDING PERIPLASMIC PROTEIN"/>
    <property type="match status" value="1"/>
</dbReference>
<evidence type="ECO:0000256" key="1">
    <source>
        <dbReference type="ARBA" id="ARBA00004418"/>
    </source>
</evidence>
<keyword evidence="2 5" id="KW-0813">Transport</keyword>
<protein>
    <recommendedName>
        <fullName evidence="5">Putrescine-binding periplasmic protein</fullName>
    </recommendedName>
</protein>
<evidence type="ECO:0000256" key="2">
    <source>
        <dbReference type="ARBA" id="ARBA00022448"/>
    </source>
</evidence>
<dbReference type="Pfam" id="PF13416">
    <property type="entry name" value="SBP_bac_8"/>
    <property type="match status" value="1"/>
</dbReference>
<dbReference type="InterPro" id="IPR001188">
    <property type="entry name" value="Sperm_putr-bd"/>
</dbReference>
<keyword evidence="3" id="KW-0732">Signal</keyword>
<organism evidence="7 8">
    <name type="scientific">Labrys wisconsinensis</name>
    <dbReference type="NCBI Taxonomy" id="425677"/>
    <lineage>
        <taxon>Bacteria</taxon>
        <taxon>Pseudomonadati</taxon>
        <taxon>Pseudomonadota</taxon>
        <taxon>Alphaproteobacteria</taxon>
        <taxon>Hyphomicrobiales</taxon>
        <taxon>Xanthobacteraceae</taxon>
        <taxon>Labrys</taxon>
    </lineage>
</organism>
<dbReference type="EMBL" id="JAUSVX010000022">
    <property type="protein sequence ID" value="MDQ0474406.1"/>
    <property type="molecule type" value="Genomic_DNA"/>
</dbReference>
<evidence type="ECO:0000313" key="7">
    <source>
        <dbReference type="EMBL" id="MDQ0474406.1"/>
    </source>
</evidence>
<reference evidence="7 8" key="1">
    <citation type="submission" date="2023-07" db="EMBL/GenBank/DDBJ databases">
        <title>Genomic Encyclopedia of Type Strains, Phase IV (KMG-IV): sequencing the most valuable type-strain genomes for metagenomic binning, comparative biology and taxonomic classification.</title>
        <authorList>
            <person name="Goeker M."/>
        </authorList>
    </citation>
    <scope>NUCLEOTIDE SEQUENCE [LARGE SCALE GENOMIC DNA]</scope>
    <source>
        <strain evidence="7 8">DSM 19619</strain>
    </source>
</reference>
<comment type="similarity">
    <text evidence="5">Belongs to the bacterial solute-binding protein PotD/PotF family.</text>
</comment>
<dbReference type="PANTHER" id="PTHR30222:SF17">
    <property type="entry name" value="SPERMIDINE_PUTRESCINE-BINDING PERIPLASMIC PROTEIN"/>
    <property type="match status" value="1"/>
</dbReference>
<evidence type="ECO:0000256" key="4">
    <source>
        <dbReference type="ARBA" id="ARBA00022764"/>
    </source>
</evidence>
<comment type="caution">
    <text evidence="7">The sequence shown here is derived from an EMBL/GenBank/DDBJ whole genome shotgun (WGS) entry which is preliminary data.</text>
</comment>
<evidence type="ECO:0000256" key="5">
    <source>
        <dbReference type="PIRNR" id="PIRNR019574"/>
    </source>
</evidence>
<comment type="subcellular location">
    <subcellularLocation>
        <location evidence="1 5">Periplasm</location>
    </subcellularLocation>
</comment>
<dbReference type="CDD" id="cd13590">
    <property type="entry name" value="PBP2_PotD_PotF_like"/>
    <property type="match status" value="1"/>
</dbReference>
<feature type="region of interest" description="Disordered" evidence="6">
    <location>
        <begin position="1"/>
        <end position="25"/>
    </location>
</feature>
<dbReference type="Proteomes" id="UP001242480">
    <property type="component" value="Unassembled WGS sequence"/>
</dbReference>
<comment type="function">
    <text evidence="5">Required for the activity of the bacterial periplasmic transport system of putrescine.</text>
</comment>
<gene>
    <name evidence="7" type="ORF">QO011_007446</name>
</gene>
<dbReference type="SUPFAM" id="SSF53850">
    <property type="entry name" value="Periplasmic binding protein-like II"/>
    <property type="match status" value="1"/>
</dbReference>
<accession>A0ABU0JLP7</accession>
<dbReference type="RefSeq" id="WP_307283972.1">
    <property type="nucleotide sequence ID" value="NZ_JAUSVX010000022.1"/>
</dbReference>
<proteinExistence type="inferred from homology"/>
<dbReference type="PRINTS" id="PR00909">
    <property type="entry name" value="SPERMDNBNDNG"/>
</dbReference>
<evidence type="ECO:0000256" key="6">
    <source>
        <dbReference type="SAM" id="MobiDB-lite"/>
    </source>
</evidence>